<comment type="caution">
    <text evidence="2">The sequence shown here is derived from an EMBL/GenBank/DDBJ whole genome shotgun (WGS) entry which is preliminary data.</text>
</comment>
<dbReference type="SMART" id="SM01235">
    <property type="entry name" value="Haem_bd"/>
    <property type="match status" value="1"/>
</dbReference>
<accession>A0A419S4U1</accession>
<dbReference type="Pfam" id="PF14376">
    <property type="entry name" value="Haem_bd"/>
    <property type="match status" value="1"/>
</dbReference>
<evidence type="ECO:0000313" key="2">
    <source>
        <dbReference type="EMBL" id="RKD15125.1"/>
    </source>
</evidence>
<dbReference type="EMBL" id="MBTA01000025">
    <property type="protein sequence ID" value="RKD15125.1"/>
    <property type="molecule type" value="Genomic_DNA"/>
</dbReference>
<keyword evidence="3" id="KW-1185">Reference proteome</keyword>
<organism evidence="2 3">
    <name type="scientific">Pelobium manganitolerans</name>
    <dbReference type="NCBI Taxonomy" id="1842495"/>
    <lineage>
        <taxon>Bacteria</taxon>
        <taxon>Pseudomonadati</taxon>
        <taxon>Bacteroidota</taxon>
        <taxon>Sphingobacteriia</taxon>
        <taxon>Sphingobacteriales</taxon>
        <taxon>Sphingobacteriaceae</taxon>
        <taxon>Pelobium</taxon>
    </lineage>
</organism>
<dbReference type="AlphaFoldDB" id="A0A419S4U1"/>
<sequence>MSRIKIILLVVLLVFILIQFIRPVRDENGQASPDQIGKVYAVPENVNAVLRASCYDCHSNNTDYPWYAEIQPAGWWLASHIRRGKSELNFDRFGEYSKRRQDSKLKSIANSIEDGTMPLPSYAFIHTDAKLSKKNKMLIKNWIKATRDSLSKKK</sequence>
<proteinExistence type="predicted"/>
<gene>
    <name evidence="2" type="ORF">BCY91_06280</name>
</gene>
<dbReference type="Proteomes" id="UP000283433">
    <property type="component" value="Unassembled WGS sequence"/>
</dbReference>
<dbReference type="InterPro" id="IPR025992">
    <property type="entry name" value="Haem-bd"/>
</dbReference>
<evidence type="ECO:0000259" key="1">
    <source>
        <dbReference type="SMART" id="SM01235"/>
    </source>
</evidence>
<dbReference type="RefSeq" id="WP_120181994.1">
    <property type="nucleotide sequence ID" value="NZ_MBTA01000025.1"/>
</dbReference>
<name>A0A419S4U1_9SPHI</name>
<feature type="domain" description="Haem-binding" evidence="1">
    <location>
        <begin position="12"/>
        <end position="147"/>
    </location>
</feature>
<reference evidence="2 3" key="1">
    <citation type="submission" date="2016-07" db="EMBL/GenBank/DDBJ databases">
        <title>Genome of Pelobium manganitolerans.</title>
        <authorList>
            <person name="Wu S."/>
            <person name="Wang G."/>
        </authorList>
    </citation>
    <scope>NUCLEOTIDE SEQUENCE [LARGE SCALE GENOMIC DNA]</scope>
    <source>
        <strain evidence="2 3">YS-25</strain>
    </source>
</reference>
<dbReference type="OrthoDB" id="196738at2"/>
<protein>
    <submittedName>
        <fullName evidence="2">Cytochrome C</fullName>
    </submittedName>
</protein>
<evidence type="ECO:0000313" key="3">
    <source>
        <dbReference type="Proteomes" id="UP000283433"/>
    </source>
</evidence>